<dbReference type="InterPro" id="IPR032675">
    <property type="entry name" value="LRR_dom_sf"/>
</dbReference>
<dbReference type="RefSeq" id="XP_004258738.1">
    <property type="nucleotide sequence ID" value="XM_004258690.1"/>
</dbReference>
<dbReference type="AlphaFoldDB" id="L7FMN3"/>
<name>L7FMN3_ENTIV</name>
<keyword evidence="2" id="KW-1185">Reference proteome</keyword>
<evidence type="ECO:0000313" key="2">
    <source>
        <dbReference type="Proteomes" id="UP000014680"/>
    </source>
</evidence>
<dbReference type="Pfam" id="PF13306">
    <property type="entry name" value="LRR_5"/>
    <property type="match status" value="5"/>
</dbReference>
<dbReference type="OrthoDB" id="25233at2759"/>
<organism evidence="1 2">
    <name type="scientific">Entamoeba invadens IP1</name>
    <dbReference type="NCBI Taxonomy" id="370355"/>
    <lineage>
        <taxon>Eukaryota</taxon>
        <taxon>Amoebozoa</taxon>
        <taxon>Evosea</taxon>
        <taxon>Archamoebae</taxon>
        <taxon>Mastigamoebida</taxon>
        <taxon>Entamoebidae</taxon>
        <taxon>Entamoeba</taxon>
    </lineage>
</organism>
<evidence type="ECO:0000313" key="1">
    <source>
        <dbReference type="EMBL" id="ELP91967.1"/>
    </source>
</evidence>
<dbReference type="InterPro" id="IPR026906">
    <property type="entry name" value="LRR_5"/>
</dbReference>
<gene>
    <name evidence="1" type="ORF">EIN_364360</name>
</gene>
<dbReference type="GeneID" id="14890952"/>
<dbReference type="VEuPathDB" id="AmoebaDB:EIN_364360"/>
<reference evidence="1 2" key="1">
    <citation type="submission" date="2012-10" db="EMBL/GenBank/DDBJ databases">
        <authorList>
            <person name="Zafar N."/>
            <person name="Inman J."/>
            <person name="Hall N."/>
            <person name="Lorenzi H."/>
            <person name="Caler E."/>
        </authorList>
    </citation>
    <scope>NUCLEOTIDE SEQUENCE [LARGE SCALE GENOMIC DNA]</scope>
    <source>
        <strain evidence="1 2">IP1</strain>
    </source>
</reference>
<dbReference type="EMBL" id="KB206401">
    <property type="protein sequence ID" value="ELP91967.1"/>
    <property type="molecule type" value="Genomic_DNA"/>
</dbReference>
<dbReference type="SUPFAM" id="SSF52058">
    <property type="entry name" value="L domain-like"/>
    <property type="match status" value="2"/>
</dbReference>
<dbReference type="PANTHER" id="PTHR45661">
    <property type="entry name" value="SURFACE ANTIGEN"/>
    <property type="match status" value="1"/>
</dbReference>
<dbReference type="Proteomes" id="UP000014680">
    <property type="component" value="Unassembled WGS sequence"/>
</dbReference>
<accession>L7FMN3</accession>
<dbReference type="InterPro" id="IPR053139">
    <property type="entry name" value="Surface_bspA-like"/>
</dbReference>
<evidence type="ECO:0008006" key="3">
    <source>
        <dbReference type="Google" id="ProtNLM"/>
    </source>
</evidence>
<protein>
    <recommendedName>
        <fullName evidence="3">Leucine rich repeat containing protein BspA family protein</fullName>
    </recommendedName>
</protein>
<proteinExistence type="predicted"/>
<dbReference type="Gene3D" id="3.80.10.10">
    <property type="entry name" value="Ribonuclease Inhibitor"/>
    <property type="match status" value="5"/>
</dbReference>
<dbReference type="PANTHER" id="PTHR45661:SF3">
    <property type="entry name" value="IG-LIKE DOMAIN-CONTAINING PROTEIN"/>
    <property type="match status" value="1"/>
</dbReference>
<sequence>MSKLDIYSFQIVSQYFYFESDFINSVLINKKYRLLLDRFRYNPISVSDIKIFPFIETQHLYTKNDMIIPDIHRLVVWYPVSLQESKTLFSEYDVVFKNVSLSKKDAKNNDVTLNIPQCVNTLGFEFDSHLQVETFVVPDHIKNLTEQLFSYNQQLQEVTLSKCIRRLPNQCFYNCVHLSKIDIPECLCVIEDEVFYKCGFVSFTFPKSVNFIGKSLFGYNTKLEEVVFLNDLTYIPNFTFSNCHKLTKVVLPTTLVLIESKAFDCCENLETLDNTEGVLYVENESFVNCKSLKSLAFPNLCKNAPGTFEKMANLTQLVLPTINGKLRYKITSEEVQIVSKFYSDFDVISNGIFNENEQQVFDTDNAKTLSTIAEINIPNTATYILPNNYTKISKLNVAKENAITTFYFGEDVEKVVQIDFNDMKCLTTVVMSPHVTELPEYLFSNCKRLEYINKTEQVTQIGDLCFSNCCFLKELVLNEKCVIGMYCFEQCTSLTKLVIPNTNKNVDYLISSEDEHILSSLGYVCHNIYFEFTCGDAFETLEYVNPNMINTFAGGRFRANDVDSVVVPDYVTTIEESFFDWSGLDCINLGAVCECKSTFDSYLSEVTIPTTCTKLCDNMFENCTSLTRVDLCGKQQFDGFVSVEEKKLLHHLGIKCSNLIFNNRHFKAIHYIPSGFQKVDLFEEDNTTSRLLKELAFPNDVLYIKEMCCMNFNHLSSVTLSTALLEIQQYAFLRCYSLQNVELPKSLKLIGKEAFEYCVSLTTIVIPNSVTCVGEKAFNNCNRLVEVSAPNSIYSNSGVFKKCHSLTKVVITNQLNTCDTYNNTFSCCESLSKIVIPKSVTTLTEKSFYRMTSLKDVVIPGNVLSLGNSAFRDCYSLTTVVFGKHVETIGTHCFSNCVNLEQINLPKSLKSIKKCAFENCKKLKTLKFAGRIPQIEKCVFEKCENVREISTNGIITKIVDFPVTFKVSENFRKNGIGCKNVSELLIYIKVFAKIELRVNIIFL</sequence>
<dbReference type="KEGG" id="eiv:EIN_364360"/>